<comment type="caution">
    <text evidence="2">The sequence shown here is derived from an EMBL/GenBank/DDBJ whole genome shotgun (WGS) entry which is preliminary data.</text>
</comment>
<evidence type="ECO:0000313" key="3">
    <source>
        <dbReference type="Proteomes" id="UP000283269"/>
    </source>
</evidence>
<name>A0A409WTA9_PSICY</name>
<protein>
    <recommendedName>
        <fullName evidence="4">Fungal-type protein kinase domain-containing protein</fullName>
    </recommendedName>
</protein>
<evidence type="ECO:0000256" key="1">
    <source>
        <dbReference type="SAM" id="Phobius"/>
    </source>
</evidence>
<evidence type="ECO:0000313" key="2">
    <source>
        <dbReference type="EMBL" id="PPQ81748.1"/>
    </source>
</evidence>
<dbReference type="OrthoDB" id="2720314at2759"/>
<dbReference type="InParanoid" id="A0A409WTA9"/>
<keyword evidence="1" id="KW-1133">Transmembrane helix</keyword>
<dbReference type="EMBL" id="NHYD01003216">
    <property type="protein sequence ID" value="PPQ81748.1"/>
    <property type="molecule type" value="Genomic_DNA"/>
</dbReference>
<gene>
    <name evidence="2" type="ORF">CVT25_013632</name>
</gene>
<feature type="transmembrane region" description="Helical" evidence="1">
    <location>
        <begin position="269"/>
        <end position="293"/>
    </location>
</feature>
<proteinExistence type="predicted"/>
<organism evidence="2 3">
    <name type="scientific">Psilocybe cyanescens</name>
    <dbReference type="NCBI Taxonomy" id="93625"/>
    <lineage>
        <taxon>Eukaryota</taxon>
        <taxon>Fungi</taxon>
        <taxon>Dikarya</taxon>
        <taxon>Basidiomycota</taxon>
        <taxon>Agaricomycotina</taxon>
        <taxon>Agaricomycetes</taxon>
        <taxon>Agaricomycetidae</taxon>
        <taxon>Agaricales</taxon>
        <taxon>Agaricineae</taxon>
        <taxon>Strophariaceae</taxon>
        <taxon>Psilocybe</taxon>
    </lineage>
</organism>
<sequence length="321" mass="36129">MSLPEKCKISAFDYKKLATACASLHNFRATITTEESEGDPNEPLDIALLDAVLSHLQLTLSGPQNELWSSEGFHRHLEMLENMMPNVKKTSARAWIDTFFYCVCAMLPKDRHMVLNMEHHGLSKTDETSNMIIHRPSGDIDYTVVVADADTLQGKSCCRLVSTCQLIFLSRIHSKSHLQARNTFTGFFVVEAEFINIRQHIPQAICKMYACGKYLQKKVICGALMNGCQWIFLILNINDNFIGGSYKYSLIISIMSMVSDSQQDMICPLWPNFIAATLLHWVGLIPIFFVICLTSQDGRLKIALWTFPLMTGSSMIGDDAT</sequence>
<accession>A0A409WTA9</accession>
<keyword evidence="3" id="KW-1185">Reference proteome</keyword>
<reference evidence="2 3" key="1">
    <citation type="journal article" date="2018" name="Evol. Lett.">
        <title>Horizontal gene cluster transfer increased hallucinogenic mushroom diversity.</title>
        <authorList>
            <person name="Reynolds H.T."/>
            <person name="Vijayakumar V."/>
            <person name="Gluck-Thaler E."/>
            <person name="Korotkin H.B."/>
            <person name="Matheny P.B."/>
            <person name="Slot J.C."/>
        </authorList>
    </citation>
    <scope>NUCLEOTIDE SEQUENCE [LARGE SCALE GENOMIC DNA]</scope>
    <source>
        <strain evidence="2 3">2631</strain>
    </source>
</reference>
<keyword evidence="1" id="KW-0812">Transmembrane</keyword>
<evidence type="ECO:0008006" key="4">
    <source>
        <dbReference type="Google" id="ProtNLM"/>
    </source>
</evidence>
<keyword evidence="1" id="KW-0472">Membrane</keyword>
<dbReference type="Proteomes" id="UP000283269">
    <property type="component" value="Unassembled WGS sequence"/>
</dbReference>
<dbReference type="AlphaFoldDB" id="A0A409WTA9"/>